<protein>
    <submittedName>
        <fullName evidence="2">Unnamed protein product</fullName>
    </submittedName>
</protein>
<evidence type="ECO:0000313" key="2">
    <source>
        <dbReference type="EMBL" id="GME70953.1"/>
    </source>
</evidence>
<organism evidence="2 3">
    <name type="scientific">Candida boidinii</name>
    <name type="common">Yeast</name>
    <dbReference type="NCBI Taxonomy" id="5477"/>
    <lineage>
        <taxon>Eukaryota</taxon>
        <taxon>Fungi</taxon>
        <taxon>Dikarya</taxon>
        <taxon>Ascomycota</taxon>
        <taxon>Saccharomycotina</taxon>
        <taxon>Pichiomycetes</taxon>
        <taxon>Pichiales</taxon>
        <taxon>Pichiaceae</taxon>
        <taxon>Ogataea</taxon>
        <taxon>Ogataea/Candida clade</taxon>
    </lineage>
</organism>
<feature type="compositionally biased region" description="Basic and acidic residues" evidence="1">
    <location>
        <begin position="405"/>
        <end position="425"/>
    </location>
</feature>
<proteinExistence type="predicted"/>
<reference evidence="2" key="1">
    <citation type="submission" date="2023-04" db="EMBL/GenBank/DDBJ databases">
        <title>Candida boidinii NBRC 10035.</title>
        <authorList>
            <person name="Ichikawa N."/>
            <person name="Sato H."/>
            <person name="Tonouchi N."/>
        </authorList>
    </citation>
    <scope>NUCLEOTIDE SEQUENCE</scope>
    <source>
        <strain evidence="2">NBRC 10035</strain>
    </source>
</reference>
<feature type="region of interest" description="Disordered" evidence="1">
    <location>
        <begin position="1"/>
        <end position="96"/>
    </location>
</feature>
<keyword evidence="3" id="KW-1185">Reference proteome</keyword>
<comment type="caution">
    <text evidence="2">The sequence shown here is derived from an EMBL/GenBank/DDBJ whole genome shotgun (WGS) entry which is preliminary data.</text>
</comment>
<dbReference type="AlphaFoldDB" id="A0A9W6T0X0"/>
<accession>A0A9W6T0X0</accession>
<evidence type="ECO:0000256" key="1">
    <source>
        <dbReference type="SAM" id="MobiDB-lite"/>
    </source>
</evidence>
<feature type="region of interest" description="Disordered" evidence="1">
    <location>
        <begin position="398"/>
        <end position="475"/>
    </location>
</feature>
<evidence type="ECO:0000313" key="3">
    <source>
        <dbReference type="Proteomes" id="UP001165120"/>
    </source>
</evidence>
<feature type="compositionally biased region" description="Polar residues" evidence="1">
    <location>
        <begin position="444"/>
        <end position="455"/>
    </location>
</feature>
<feature type="compositionally biased region" description="Polar residues" evidence="1">
    <location>
        <begin position="82"/>
        <end position="92"/>
    </location>
</feature>
<feature type="compositionally biased region" description="Polar residues" evidence="1">
    <location>
        <begin position="465"/>
        <end position="475"/>
    </location>
</feature>
<dbReference type="EMBL" id="BSXN01000982">
    <property type="protein sequence ID" value="GME70953.1"/>
    <property type="molecule type" value="Genomic_DNA"/>
</dbReference>
<sequence>MSPFNKVIDGNENLTSINEEMENTTSKKRKIDLITKGKNQQISEIGSRDDIPKVLNETANQIANSKKEPPSTGGNRDAAVEKNQQSENPVSKKSTDTELACDNTCHLFSVPEGLDPKKWCQFCGKSFKFPGSLGRHLDLRKGSYQHPQEEIEKLRANVARRGDAEVVKERRAKRAREYNRRDYVKEKNRQRRKLQSRAYREKEKSLLNFLKNLSTPVLPSHPSFPRMVLFFLPPSKWPHDPPTYQTLQNLVDFFSESEKLEKGLENIQIKKDKRGHIRKAIVKSETDNLQKYSNLIDNVNFPQSSKLMLLSDCSIKANYYKEKLKIAYENWQTFTTTMKKEMWAREQRLCAQEALGKMTLFDFAIRDKIASEISRIKLRELESKFKANQLLENDSKLDSNVLKSQSKENTKETENDNEKRTESHKIYTSHKQSQEIEPEIEPETNTQYEYSTDVSRNADDLDSLSFDNQDVLNSR</sequence>
<dbReference type="Proteomes" id="UP001165120">
    <property type="component" value="Unassembled WGS sequence"/>
</dbReference>
<name>A0A9W6T0X0_CANBO</name>
<gene>
    <name evidence="2" type="ORF">Cboi02_000302500</name>
</gene>